<dbReference type="PROSITE" id="PS51352">
    <property type="entry name" value="THIOREDOXIN_2"/>
    <property type="match status" value="1"/>
</dbReference>
<accession>A0AAU7E624</accession>
<evidence type="ECO:0000313" key="2">
    <source>
        <dbReference type="EMBL" id="XBJ28678.1"/>
    </source>
</evidence>
<dbReference type="EMBL" id="CP155620">
    <property type="protein sequence ID" value="XBJ28678.1"/>
    <property type="molecule type" value="Genomic_DNA"/>
</dbReference>
<dbReference type="SUPFAM" id="SSF52833">
    <property type="entry name" value="Thioredoxin-like"/>
    <property type="match status" value="1"/>
</dbReference>
<organism evidence="2">
    <name type="scientific">Campylobacter sp. CCS1377</name>
    <dbReference type="NCBI Taxonomy" id="3158229"/>
    <lineage>
        <taxon>Bacteria</taxon>
        <taxon>Pseudomonadati</taxon>
        <taxon>Campylobacterota</taxon>
        <taxon>Epsilonproteobacteria</taxon>
        <taxon>Campylobacterales</taxon>
        <taxon>Campylobacteraceae</taxon>
        <taxon>Campylobacter</taxon>
    </lineage>
</organism>
<dbReference type="Pfam" id="PF00578">
    <property type="entry name" value="AhpC-TSA"/>
    <property type="match status" value="1"/>
</dbReference>
<gene>
    <name evidence="2" type="ORF">AAH949_06120</name>
</gene>
<dbReference type="AlphaFoldDB" id="A0AAU7E624"/>
<protein>
    <submittedName>
        <fullName evidence="2">TlpA disulfide reductase family protein</fullName>
    </submittedName>
</protein>
<dbReference type="GO" id="GO:0016491">
    <property type="term" value="F:oxidoreductase activity"/>
    <property type="evidence" value="ECO:0007669"/>
    <property type="project" value="InterPro"/>
</dbReference>
<proteinExistence type="predicted"/>
<dbReference type="PANTHER" id="PTHR42852">
    <property type="entry name" value="THIOL:DISULFIDE INTERCHANGE PROTEIN DSBE"/>
    <property type="match status" value="1"/>
</dbReference>
<evidence type="ECO:0000259" key="1">
    <source>
        <dbReference type="PROSITE" id="PS51352"/>
    </source>
</evidence>
<feature type="domain" description="Thioredoxin" evidence="1">
    <location>
        <begin position="33"/>
        <end position="181"/>
    </location>
</feature>
<dbReference type="CDD" id="cd02966">
    <property type="entry name" value="TlpA_like_family"/>
    <property type="match status" value="1"/>
</dbReference>
<dbReference type="InterPro" id="IPR036249">
    <property type="entry name" value="Thioredoxin-like_sf"/>
</dbReference>
<dbReference type="InterPro" id="IPR000866">
    <property type="entry name" value="AhpC/TSA"/>
</dbReference>
<reference evidence="2" key="1">
    <citation type="submission" date="2024-05" db="EMBL/GenBank/DDBJ databases">
        <title>Campylobacter coli isolated from environmental waters in Slovenia.</title>
        <authorList>
            <person name="Zautner A.E."/>
            <person name="Bunk B."/>
            <person name="Riedel T."/>
            <person name="Sproeer C."/>
        </authorList>
    </citation>
    <scope>NUCLEOTIDE SEQUENCE</scope>
    <source>
        <strain evidence="2">CCS1377</strain>
    </source>
</reference>
<dbReference type="RefSeq" id="WP_348518241.1">
    <property type="nucleotide sequence ID" value="NZ_CP155620.1"/>
</dbReference>
<dbReference type="GO" id="GO:0016209">
    <property type="term" value="F:antioxidant activity"/>
    <property type="evidence" value="ECO:0007669"/>
    <property type="project" value="InterPro"/>
</dbReference>
<dbReference type="InterPro" id="IPR013766">
    <property type="entry name" value="Thioredoxin_domain"/>
</dbReference>
<sequence>MYKKILFLFSILLVFNACDNKSKEQDLNVSTALLTQGDKVNFSLKTNDGKNIFIKANSDAIEFENEGKATLFVFFATWCQPCLAEIPHLNKLQEKYKESFKVVGVLLEDMNNENLSAFINQYKINYSISFGEGNYLLAKSIGGIEGIPTMVLYDNNSKMINLYTGLIPEEMLDIDIQRALL</sequence>
<dbReference type="InterPro" id="IPR050553">
    <property type="entry name" value="Thioredoxin_ResA/DsbE_sf"/>
</dbReference>
<dbReference type="Gene3D" id="3.40.30.10">
    <property type="entry name" value="Glutaredoxin"/>
    <property type="match status" value="1"/>
</dbReference>
<dbReference type="PANTHER" id="PTHR42852:SF17">
    <property type="entry name" value="THIOREDOXIN-LIKE PROTEIN HI_1115"/>
    <property type="match status" value="1"/>
</dbReference>
<name>A0AAU7E624_9BACT</name>